<organism evidence="12 13">
    <name type="scientific">Nonomuraea soli</name>
    <dbReference type="NCBI Taxonomy" id="1032476"/>
    <lineage>
        <taxon>Bacteria</taxon>
        <taxon>Bacillati</taxon>
        <taxon>Actinomycetota</taxon>
        <taxon>Actinomycetes</taxon>
        <taxon>Streptosporangiales</taxon>
        <taxon>Streptosporangiaceae</taxon>
        <taxon>Nonomuraea</taxon>
    </lineage>
</organism>
<dbReference type="InterPro" id="IPR019575">
    <property type="entry name" value="Nuop51_4Fe4S-bd"/>
</dbReference>
<comment type="cofactor">
    <cofactor evidence="2">
        <name>[4Fe-4S] cluster</name>
        <dbReference type="ChEBI" id="CHEBI:49883"/>
    </cofactor>
</comment>
<dbReference type="GO" id="GO:0051539">
    <property type="term" value="F:4 iron, 4 sulfur cluster binding"/>
    <property type="evidence" value="ECO:0007669"/>
    <property type="project" value="UniProtKB-KW"/>
</dbReference>
<dbReference type="RefSeq" id="WP_246378895.1">
    <property type="nucleotide sequence ID" value="NZ_BAABAM010000003.1"/>
</dbReference>
<dbReference type="Gene3D" id="3.30.70.20">
    <property type="match status" value="1"/>
</dbReference>
<evidence type="ECO:0000313" key="13">
    <source>
        <dbReference type="Proteomes" id="UP000530928"/>
    </source>
</evidence>
<accession>A0A7W0CKH1</accession>
<comment type="caution">
    <text evidence="12">The sequence shown here is derived from an EMBL/GenBank/DDBJ whole genome shotgun (WGS) entry which is preliminary data.</text>
</comment>
<reference evidence="12 13" key="1">
    <citation type="submission" date="2020-07" db="EMBL/GenBank/DDBJ databases">
        <title>Genomic Encyclopedia of Type Strains, Phase IV (KMG-IV): sequencing the most valuable type-strain genomes for metagenomic binning, comparative biology and taxonomic classification.</title>
        <authorList>
            <person name="Goeker M."/>
        </authorList>
    </citation>
    <scope>NUCLEOTIDE SEQUENCE [LARGE SCALE GENOMIC DNA]</scope>
    <source>
        <strain evidence="12 13">DSM 45533</strain>
    </source>
</reference>
<evidence type="ECO:0000256" key="6">
    <source>
        <dbReference type="ARBA" id="ARBA00022643"/>
    </source>
</evidence>
<evidence type="ECO:0000256" key="8">
    <source>
        <dbReference type="ARBA" id="ARBA00023004"/>
    </source>
</evidence>
<evidence type="ECO:0000256" key="7">
    <source>
        <dbReference type="ARBA" id="ARBA00022723"/>
    </source>
</evidence>
<dbReference type="Pfam" id="PF10589">
    <property type="entry name" value="NADH_4Fe-4S"/>
    <property type="match status" value="1"/>
</dbReference>
<dbReference type="InterPro" id="IPR011538">
    <property type="entry name" value="Nuo51_FMN-bd"/>
</dbReference>
<keyword evidence="4" id="KW-0004">4Fe-4S</keyword>
<evidence type="ECO:0000259" key="11">
    <source>
        <dbReference type="SMART" id="SM00928"/>
    </source>
</evidence>
<keyword evidence="8" id="KW-0408">Iron</keyword>
<keyword evidence="7" id="KW-0479">Metal-binding</keyword>
<evidence type="ECO:0000256" key="1">
    <source>
        <dbReference type="ARBA" id="ARBA00001917"/>
    </source>
</evidence>
<dbReference type="InterPro" id="IPR050837">
    <property type="entry name" value="ComplexI_51kDa_subunit"/>
</dbReference>
<comment type="similarity">
    <text evidence="3">Belongs to the complex I 51 kDa subunit family.</text>
</comment>
<dbReference type="PANTHER" id="PTHR11780:SF10">
    <property type="entry name" value="NADH DEHYDROGENASE [UBIQUINONE] FLAVOPROTEIN 1, MITOCHONDRIAL"/>
    <property type="match status" value="1"/>
</dbReference>
<feature type="domain" description="NADH-ubiquinone oxidoreductase 51kDa subunit iron-sulphur binding" evidence="11">
    <location>
        <begin position="402"/>
        <end position="447"/>
    </location>
</feature>
<dbReference type="SUPFAM" id="SSF142019">
    <property type="entry name" value="Nqo1 FMN-binding domain-like"/>
    <property type="match status" value="1"/>
</dbReference>
<keyword evidence="9" id="KW-0411">Iron-sulfur</keyword>
<evidence type="ECO:0000256" key="9">
    <source>
        <dbReference type="ARBA" id="ARBA00023014"/>
    </source>
</evidence>
<evidence type="ECO:0000256" key="3">
    <source>
        <dbReference type="ARBA" id="ARBA00007523"/>
    </source>
</evidence>
<dbReference type="InterPro" id="IPR037207">
    <property type="entry name" value="Nuop51_4Fe4S-bd_sf"/>
</dbReference>
<dbReference type="Gene3D" id="1.20.1440.230">
    <property type="entry name" value="NADH-ubiquinone oxidoreductase 51kDa subunit, iron-sulphur binding domain"/>
    <property type="match status" value="1"/>
</dbReference>
<dbReference type="GO" id="GO:0046872">
    <property type="term" value="F:metal ion binding"/>
    <property type="evidence" value="ECO:0007669"/>
    <property type="project" value="UniProtKB-KW"/>
</dbReference>
<dbReference type="EMBL" id="JACDUR010000004">
    <property type="protein sequence ID" value="MBA2892739.1"/>
    <property type="molecule type" value="Genomic_DNA"/>
</dbReference>
<dbReference type="SMART" id="SM00928">
    <property type="entry name" value="NADH_4Fe-4S"/>
    <property type="match status" value="1"/>
</dbReference>
<keyword evidence="13" id="KW-1185">Reference proteome</keyword>
<feature type="region of interest" description="Disordered" evidence="10">
    <location>
        <begin position="342"/>
        <end position="373"/>
    </location>
</feature>
<dbReference type="Gene3D" id="3.40.50.11540">
    <property type="entry name" value="NADH-ubiquinone oxidoreductase 51kDa subunit"/>
    <property type="match status" value="1"/>
</dbReference>
<dbReference type="Pfam" id="PF13459">
    <property type="entry name" value="Fer4_15"/>
    <property type="match status" value="1"/>
</dbReference>
<evidence type="ECO:0000256" key="5">
    <source>
        <dbReference type="ARBA" id="ARBA00022630"/>
    </source>
</evidence>
<dbReference type="InterPro" id="IPR037225">
    <property type="entry name" value="Nuo51_FMN-bd_sf"/>
</dbReference>
<gene>
    <name evidence="12" type="ORF">HNR30_004093</name>
</gene>
<dbReference type="PANTHER" id="PTHR11780">
    <property type="entry name" value="NADH-UBIQUINONE OXIDOREDUCTASE FLAVOPROTEIN 1 NDUFV1"/>
    <property type="match status" value="1"/>
</dbReference>
<dbReference type="Pfam" id="PF01512">
    <property type="entry name" value="Complex1_51K"/>
    <property type="match status" value="1"/>
</dbReference>
<dbReference type="GO" id="GO:0045333">
    <property type="term" value="P:cellular respiration"/>
    <property type="evidence" value="ECO:0007669"/>
    <property type="project" value="TreeGrafter"/>
</dbReference>
<dbReference type="AlphaFoldDB" id="A0A7W0CKH1"/>
<name>A0A7W0CKH1_9ACTN</name>
<proteinExistence type="inferred from homology"/>
<dbReference type="SUPFAM" id="SSF54862">
    <property type="entry name" value="4Fe-4S ferredoxins"/>
    <property type="match status" value="1"/>
</dbReference>
<comment type="cofactor">
    <cofactor evidence="1">
        <name>FMN</name>
        <dbReference type="ChEBI" id="CHEBI:58210"/>
    </cofactor>
</comment>
<keyword evidence="6" id="KW-0288">FMN</keyword>
<evidence type="ECO:0000256" key="4">
    <source>
        <dbReference type="ARBA" id="ARBA00022485"/>
    </source>
</evidence>
<dbReference type="Proteomes" id="UP000530928">
    <property type="component" value="Unassembled WGS sequence"/>
</dbReference>
<dbReference type="GO" id="GO:0003954">
    <property type="term" value="F:NADH dehydrogenase activity"/>
    <property type="evidence" value="ECO:0007669"/>
    <property type="project" value="TreeGrafter"/>
</dbReference>
<evidence type="ECO:0000256" key="2">
    <source>
        <dbReference type="ARBA" id="ARBA00001966"/>
    </source>
</evidence>
<sequence>MIPHRVPPVLRIGPARLTAGLDHCRRLDLPAHRTLHGTPAPRDLTNLIAQVDEVDLRGRGGAAFPFGRKLRAVSAGSRESVVLVNAAEGEPASCKDAMLLVRTPHLVLDGAVLAAESLHAREVVVAVAAGSVPLASVEAAVAERRAASVAGAAESHLPIRVVGLPERFITGEGGALVRGVNGLDASPPGRKRRAATAGVDGLPTLLSNAETFAQLAILAEHGVEGYASVGTSREPGTTLLTVGGTHVVEVPYGTPLAAVLELCSLEAGDGVLMGGYHGSWLPGSAVGPPSAVSEPPLPAPAVLSLVPAPVTGPFPAPVTGPFPAPVTGAFPAPVTDPFPAPVTGPFPALSQAPTDPFPALPQASPQAPPPPGVEISRLGLEAAGATLGAGIIVPLGSDTCPLGETTRVAAYLAAQSSGQCGPCRMGLPEVARALVALCEGHGSSDSVRRAVRAVERRGACFHPDGTARFVLSALDAFADDVAAHLESGTCGRPVRGVLPLPESSDEPSYRLDVDWTRCEGHGLCAHLLPEFVDLDEFGYPSFRTVPGWMAKEARRAVEMCPALALRLA</sequence>
<keyword evidence="5" id="KW-0285">Flavoprotein</keyword>
<dbReference type="SUPFAM" id="SSF140490">
    <property type="entry name" value="Nqo1C-terminal domain-like"/>
    <property type="match status" value="1"/>
</dbReference>
<protein>
    <submittedName>
        <fullName evidence="12">NADH:ubiquinone oxidoreductase subunit F (NADH-binding)/ferredoxin</fullName>
    </submittedName>
</protein>
<keyword evidence="12" id="KW-0830">Ubiquinone</keyword>
<evidence type="ECO:0000256" key="10">
    <source>
        <dbReference type="SAM" id="MobiDB-lite"/>
    </source>
</evidence>
<evidence type="ECO:0000313" key="12">
    <source>
        <dbReference type="EMBL" id="MBA2892739.1"/>
    </source>
</evidence>